<dbReference type="OrthoDB" id="2441647at2759"/>
<proteinExistence type="predicted"/>
<dbReference type="PANTHER" id="PTHR47357">
    <property type="entry name" value="COP1-INTERACTIVE PROTEIN 1"/>
    <property type="match status" value="1"/>
</dbReference>
<evidence type="ECO:0000256" key="2">
    <source>
        <dbReference type="SAM" id="MobiDB-lite"/>
    </source>
</evidence>
<gene>
    <name evidence="3" type="ORF">GOBAR_AA12328</name>
</gene>
<dbReference type="EMBL" id="KZ664027">
    <property type="protein sequence ID" value="PPS08315.1"/>
    <property type="molecule type" value="Genomic_DNA"/>
</dbReference>
<name>A0A2P5XY94_GOSBA</name>
<keyword evidence="1" id="KW-0175">Coiled coil</keyword>
<sequence length="426" mass="48997">MANMELSNSNPVSGGYKSARSRKSRTEHEGLISVASERKCQKSIVIREKVQLTGCAIDVSVATVNSTTAKALEDQSARSMKSRTRGVDLRSFRAQMPKEHSHQRESTVDRSIIYSFLLTWFETYDQDEQLKGSKLDYLASLSKVREAEEIIRKLKCESERTERRKSKLVVENEVLRHKPESAAKMEDERKCISELFTLTELHEVHGNQPSVQIKELEAQMTSLEQELELLRTTNRDMEVQIENKAIEAKHLAEQNVGLQSQISEPEMVSQKREKELLTLTKKLEDNENLTVQTNKLLLDMKRLRTQKAKMEEHIVFRSDEASTSIKSLMDQLNTLQQELESLHSQKAELELQLERKTRTISDYVTDIEKDLRRDLEAKGDGKITSSTRLQIKLGEKYKQLETSLQDCKATIEVTERKMQEMAGEHN</sequence>
<feature type="coiled-coil region" evidence="1">
    <location>
        <begin position="144"/>
        <end position="171"/>
    </location>
</feature>
<dbReference type="GO" id="GO:0005200">
    <property type="term" value="F:structural constituent of cytoskeleton"/>
    <property type="evidence" value="ECO:0007669"/>
    <property type="project" value="TreeGrafter"/>
</dbReference>
<feature type="region of interest" description="Disordered" evidence="2">
    <location>
        <begin position="1"/>
        <end position="29"/>
    </location>
</feature>
<feature type="coiled-coil region" evidence="1">
    <location>
        <begin position="397"/>
        <end position="424"/>
    </location>
</feature>
<dbReference type="AlphaFoldDB" id="A0A2P5XY94"/>
<evidence type="ECO:0000256" key="1">
    <source>
        <dbReference type="SAM" id="Coils"/>
    </source>
</evidence>
<accession>A0A2P5XY94</accession>
<feature type="compositionally biased region" description="Polar residues" evidence="2">
    <location>
        <begin position="1"/>
        <end position="12"/>
    </location>
</feature>
<dbReference type="GO" id="GO:0005856">
    <property type="term" value="C:cytoskeleton"/>
    <property type="evidence" value="ECO:0007669"/>
    <property type="project" value="TreeGrafter"/>
</dbReference>
<evidence type="ECO:0000313" key="3">
    <source>
        <dbReference type="EMBL" id="PPS08315.1"/>
    </source>
</evidence>
<feature type="coiled-coil region" evidence="1">
    <location>
        <begin position="318"/>
        <end position="359"/>
    </location>
</feature>
<dbReference type="PANTHER" id="PTHR47357:SF1">
    <property type="entry name" value="SPINDLE POLE BODY COMPONENT 110"/>
    <property type="match status" value="1"/>
</dbReference>
<feature type="coiled-coil region" evidence="1">
    <location>
        <begin position="213"/>
        <end position="254"/>
    </location>
</feature>
<reference evidence="3 4" key="1">
    <citation type="submission" date="2015-01" db="EMBL/GenBank/DDBJ databases">
        <title>Genome of allotetraploid Gossypium barbadense reveals genomic plasticity and fiber elongation in cotton evolution.</title>
        <authorList>
            <person name="Chen X."/>
            <person name="Liu X."/>
            <person name="Zhao B."/>
            <person name="Zheng H."/>
            <person name="Hu Y."/>
            <person name="Lu G."/>
            <person name="Yang C."/>
            <person name="Chen J."/>
            <person name="Shan C."/>
            <person name="Zhang L."/>
            <person name="Zhou Y."/>
            <person name="Wang L."/>
            <person name="Guo W."/>
            <person name="Bai Y."/>
            <person name="Ruan J."/>
            <person name="Shangguan X."/>
            <person name="Mao Y."/>
            <person name="Jiang J."/>
            <person name="Zhu Y."/>
            <person name="Lei J."/>
            <person name="Kang H."/>
            <person name="Chen S."/>
            <person name="He X."/>
            <person name="Wang R."/>
            <person name="Wang Y."/>
            <person name="Chen J."/>
            <person name="Wang L."/>
            <person name="Yu S."/>
            <person name="Wang B."/>
            <person name="Wei J."/>
            <person name="Song S."/>
            <person name="Lu X."/>
            <person name="Gao Z."/>
            <person name="Gu W."/>
            <person name="Deng X."/>
            <person name="Ma D."/>
            <person name="Wang S."/>
            <person name="Liang W."/>
            <person name="Fang L."/>
            <person name="Cai C."/>
            <person name="Zhu X."/>
            <person name="Zhou B."/>
            <person name="Zhang Y."/>
            <person name="Chen Z."/>
            <person name="Xu S."/>
            <person name="Zhu R."/>
            <person name="Wang S."/>
            <person name="Zhang T."/>
            <person name="Zhao G."/>
        </authorList>
    </citation>
    <scope>NUCLEOTIDE SEQUENCE [LARGE SCALE GENOMIC DNA]</scope>
    <source>
        <strain evidence="4">cv. Xinhai21</strain>
        <tissue evidence="3">Leaf</tissue>
    </source>
</reference>
<protein>
    <submittedName>
        <fullName evidence="3">Uncharacterized protein</fullName>
    </submittedName>
</protein>
<dbReference type="Proteomes" id="UP000239757">
    <property type="component" value="Unassembled WGS sequence"/>
</dbReference>
<organism evidence="3 4">
    <name type="scientific">Gossypium barbadense</name>
    <name type="common">Sea Island cotton</name>
    <name type="synonym">Hibiscus barbadensis</name>
    <dbReference type="NCBI Taxonomy" id="3634"/>
    <lineage>
        <taxon>Eukaryota</taxon>
        <taxon>Viridiplantae</taxon>
        <taxon>Streptophyta</taxon>
        <taxon>Embryophyta</taxon>
        <taxon>Tracheophyta</taxon>
        <taxon>Spermatophyta</taxon>
        <taxon>Magnoliopsida</taxon>
        <taxon>eudicotyledons</taxon>
        <taxon>Gunneridae</taxon>
        <taxon>Pentapetalae</taxon>
        <taxon>rosids</taxon>
        <taxon>malvids</taxon>
        <taxon>Malvales</taxon>
        <taxon>Malvaceae</taxon>
        <taxon>Malvoideae</taxon>
        <taxon>Gossypium</taxon>
    </lineage>
</organism>
<evidence type="ECO:0000313" key="4">
    <source>
        <dbReference type="Proteomes" id="UP000239757"/>
    </source>
</evidence>